<protein>
    <submittedName>
        <fullName evidence="1">Uncharacterized protein</fullName>
    </submittedName>
</protein>
<accession>A0A0P9D7M1</accession>
<dbReference type="AlphaFoldDB" id="A0A0P9D7M1"/>
<organism evidence="1 2">
    <name type="scientific">Kouleothrix aurantiaca</name>
    <dbReference type="NCBI Taxonomy" id="186479"/>
    <lineage>
        <taxon>Bacteria</taxon>
        <taxon>Bacillati</taxon>
        <taxon>Chloroflexota</taxon>
        <taxon>Chloroflexia</taxon>
        <taxon>Chloroflexales</taxon>
        <taxon>Roseiflexineae</taxon>
        <taxon>Roseiflexaceae</taxon>
        <taxon>Kouleothrix</taxon>
    </lineage>
</organism>
<evidence type="ECO:0000313" key="2">
    <source>
        <dbReference type="Proteomes" id="UP000050509"/>
    </source>
</evidence>
<dbReference type="EMBL" id="LJCR01000164">
    <property type="protein sequence ID" value="KPV53858.1"/>
    <property type="molecule type" value="Genomic_DNA"/>
</dbReference>
<dbReference type="Proteomes" id="UP000050509">
    <property type="component" value="Unassembled WGS sequence"/>
</dbReference>
<evidence type="ECO:0000313" key="1">
    <source>
        <dbReference type="EMBL" id="KPV53858.1"/>
    </source>
</evidence>
<feature type="non-terminal residue" evidence="1">
    <location>
        <position position="74"/>
    </location>
</feature>
<proteinExistence type="predicted"/>
<reference evidence="1 2" key="1">
    <citation type="submission" date="2015-09" db="EMBL/GenBank/DDBJ databases">
        <title>Draft genome sequence of Kouleothrix aurantiaca JCM 19913.</title>
        <authorList>
            <person name="Hemp J."/>
        </authorList>
    </citation>
    <scope>NUCLEOTIDE SEQUENCE [LARGE SCALE GENOMIC DNA]</scope>
    <source>
        <strain evidence="1 2">COM-B</strain>
    </source>
</reference>
<comment type="caution">
    <text evidence="1">The sequence shown here is derived from an EMBL/GenBank/DDBJ whole genome shotgun (WGS) entry which is preliminary data.</text>
</comment>
<sequence length="74" mass="8235">MGWDGSTGQHPDERFMSLVADHLKSPASLGEYIDSRRNPLNPRNAGYPFYVYGLLPQTLTHYTAVMLTPNSALP</sequence>
<name>A0A0P9D7M1_9CHLR</name>
<keyword evidence="2" id="KW-1185">Reference proteome</keyword>
<gene>
    <name evidence="1" type="ORF">SE17_07210</name>
</gene>